<dbReference type="Proteomes" id="UP001225576">
    <property type="component" value="Unassembled WGS sequence"/>
</dbReference>
<reference evidence="11" key="2">
    <citation type="submission" date="2023-05" db="EMBL/GenBank/DDBJ databases">
        <title>Genomic Catalog of Human Bladder Bacteria.</title>
        <authorList>
            <person name="Du J."/>
        </authorList>
    </citation>
    <scope>NUCLEOTIDE SEQUENCE</scope>
    <source>
        <strain evidence="11">UMB1304A</strain>
    </source>
</reference>
<dbReference type="SUPFAM" id="SSF161098">
    <property type="entry name" value="MetI-like"/>
    <property type="match status" value="1"/>
</dbReference>
<dbReference type="EMBL" id="LNIZ01000002">
    <property type="protein sequence ID" value="KTF04445.1"/>
    <property type="molecule type" value="Genomic_DNA"/>
</dbReference>
<reference evidence="10 12" key="1">
    <citation type="submission" date="2015-11" db="EMBL/GenBank/DDBJ databases">
        <title>Draft Genome Sequence of the Type Strain Trueperella bernardiae LCDC 89-0504T, Isolated from Blood Culture.</title>
        <authorList>
            <person name="Bernier A.-M."/>
            <person name="Bernard K."/>
        </authorList>
    </citation>
    <scope>NUCLEOTIDE SEQUENCE [LARGE SCALE GENOMIC DNA]</scope>
    <source>
        <strain evidence="10 12">LCDC 89-0504</strain>
    </source>
</reference>
<feature type="transmembrane region" description="Helical" evidence="7">
    <location>
        <begin position="135"/>
        <end position="153"/>
    </location>
</feature>
<keyword evidence="3" id="KW-1003">Cell membrane</keyword>
<dbReference type="RefSeq" id="WP_062612730.1">
    <property type="nucleotide sequence ID" value="NZ_CALTZF010000025.1"/>
</dbReference>
<dbReference type="Pfam" id="PF00528">
    <property type="entry name" value="BPD_transp_1"/>
    <property type="match status" value="1"/>
</dbReference>
<keyword evidence="6 7" id="KW-0472">Membrane</keyword>
<keyword evidence="2 7" id="KW-0813">Transport</keyword>
<dbReference type="GO" id="GO:0005886">
    <property type="term" value="C:plasma membrane"/>
    <property type="evidence" value="ECO:0007669"/>
    <property type="project" value="UniProtKB-SubCell"/>
</dbReference>
<dbReference type="GO" id="GO:0055085">
    <property type="term" value="P:transmembrane transport"/>
    <property type="evidence" value="ECO:0007669"/>
    <property type="project" value="InterPro"/>
</dbReference>
<dbReference type="Gene3D" id="1.10.3720.10">
    <property type="entry name" value="MetI-like"/>
    <property type="match status" value="1"/>
</dbReference>
<proteinExistence type="inferred from homology"/>
<evidence type="ECO:0000256" key="7">
    <source>
        <dbReference type="RuleBase" id="RU363032"/>
    </source>
</evidence>
<dbReference type="InterPro" id="IPR000515">
    <property type="entry name" value="MetI-like"/>
</dbReference>
<keyword evidence="4 7" id="KW-0812">Transmembrane</keyword>
<keyword evidence="5 7" id="KW-1133">Transmembrane helix</keyword>
<dbReference type="CDD" id="cd06261">
    <property type="entry name" value="TM_PBP2"/>
    <property type="match status" value="1"/>
</dbReference>
<evidence type="ECO:0000259" key="9">
    <source>
        <dbReference type="PROSITE" id="PS50928"/>
    </source>
</evidence>
<evidence type="ECO:0000313" key="11">
    <source>
        <dbReference type="EMBL" id="MDK8601896.1"/>
    </source>
</evidence>
<feature type="domain" description="ABC transmembrane type-1" evidence="9">
    <location>
        <begin position="94"/>
        <end position="311"/>
    </location>
</feature>
<evidence type="ECO:0000313" key="12">
    <source>
        <dbReference type="Proteomes" id="UP000054404"/>
    </source>
</evidence>
<sequence length="322" mass="35303">MSTTVKEPPATTHKHRRTKREAHEARTGWLFMAPFAALFTFIFVIPIFVSIYKAFFQTRVVGGGAFGGGDSQQVFVGFDNFAYVVGSDVFWAGIGRVILYTLFQVPIMIGLALVLALLIDSLILRHVTIYRLSYFLPYAVPGVVAAIIWMYIYTPTVSPLNSLFDAIGVEFPIDFFSSNVILASMANMTTWTFAGYNMLIFLAALQAIPRDLYEAARVDGASSWQIVRHIKIPMVRGAALLAILLSIVGTIQLYNEPAVLATKNTWMGQAYTPLMMALNTAKGYITPSGDGPASAIAIMMAIIAGVLAVIYFLTDRKVNGND</sequence>
<dbReference type="EMBL" id="JASPDQ010000010">
    <property type="protein sequence ID" value="MDK8601896.1"/>
    <property type="molecule type" value="Genomic_DNA"/>
</dbReference>
<comment type="similarity">
    <text evidence="7">Belongs to the binding-protein-dependent transport system permease family.</text>
</comment>
<dbReference type="PANTHER" id="PTHR30193">
    <property type="entry name" value="ABC TRANSPORTER PERMEASE PROTEIN"/>
    <property type="match status" value="1"/>
</dbReference>
<evidence type="ECO:0000256" key="5">
    <source>
        <dbReference type="ARBA" id="ARBA00022989"/>
    </source>
</evidence>
<dbReference type="PROSITE" id="PS50928">
    <property type="entry name" value="ABC_TM1"/>
    <property type="match status" value="1"/>
</dbReference>
<evidence type="ECO:0000256" key="8">
    <source>
        <dbReference type="SAM" id="MobiDB-lite"/>
    </source>
</evidence>
<feature type="transmembrane region" description="Helical" evidence="7">
    <location>
        <begin position="97"/>
        <end position="123"/>
    </location>
</feature>
<dbReference type="AlphaFoldDB" id="A0A0W1KLA1"/>
<evidence type="ECO:0000313" key="10">
    <source>
        <dbReference type="EMBL" id="KTF04445.1"/>
    </source>
</evidence>
<dbReference type="InterPro" id="IPR035906">
    <property type="entry name" value="MetI-like_sf"/>
</dbReference>
<gene>
    <name evidence="10" type="primary">lacF</name>
    <name evidence="10" type="ORF">AQZ59_00426</name>
    <name evidence="11" type="ORF">QP858_05395</name>
</gene>
<dbReference type="PATRIC" id="fig|59561.3.peg.420"/>
<evidence type="ECO:0000256" key="2">
    <source>
        <dbReference type="ARBA" id="ARBA00022448"/>
    </source>
</evidence>
<feature type="transmembrane region" description="Helical" evidence="7">
    <location>
        <begin position="293"/>
        <end position="313"/>
    </location>
</feature>
<organism evidence="10 12">
    <name type="scientific">Trueperella bernardiae</name>
    <dbReference type="NCBI Taxonomy" id="59561"/>
    <lineage>
        <taxon>Bacteria</taxon>
        <taxon>Bacillati</taxon>
        <taxon>Actinomycetota</taxon>
        <taxon>Actinomycetes</taxon>
        <taxon>Actinomycetales</taxon>
        <taxon>Actinomycetaceae</taxon>
        <taxon>Trueperella</taxon>
    </lineage>
</organism>
<dbReference type="OrthoDB" id="3210259at2"/>
<comment type="subcellular location">
    <subcellularLocation>
        <location evidence="1 7">Cell membrane</location>
        <topology evidence="1 7">Multi-pass membrane protein</topology>
    </subcellularLocation>
</comment>
<evidence type="ECO:0000256" key="1">
    <source>
        <dbReference type="ARBA" id="ARBA00004651"/>
    </source>
</evidence>
<dbReference type="PANTHER" id="PTHR30193:SF41">
    <property type="entry name" value="DIACETYLCHITOBIOSE UPTAKE SYSTEM PERMEASE PROTEIN NGCF"/>
    <property type="match status" value="1"/>
</dbReference>
<comment type="caution">
    <text evidence="10">The sequence shown here is derived from an EMBL/GenBank/DDBJ whole genome shotgun (WGS) entry which is preliminary data.</text>
</comment>
<feature type="transmembrane region" description="Helical" evidence="7">
    <location>
        <begin position="234"/>
        <end position="254"/>
    </location>
</feature>
<evidence type="ECO:0000256" key="4">
    <source>
        <dbReference type="ARBA" id="ARBA00022692"/>
    </source>
</evidence>
<keyword evidence="12" id="KW-1185">Reference proteome</keyword>
<feature type="region of interest" description="Disordered" evidence="8">
    <location>
        <begin position="1"/>
        <end position="20"/>
    </location>
</feature>
<dbReference type="Proteomes" id="UP000054404">
    <property type="component" value="Unassembled WGS sequence"/>
</dbReference>
<dbReference type="InterPro" id="IPR051393">
    <property type="entry name" value="ABC_transporter_permease"/>
</dbReference>
<name>A0A0W1KLA1_9ACTO</name>
<dbReference type="STRING" id="59561.AQZ59_00426"/>
<evidence type="ECO:0000256" key="6">
    <source>
        <dbReference type="ARBA" id="ARBA00023136"/>
    </source>
</evidence>
<accession>A0A0W1KLA1</accession>
<protein>
    <submittedName>
        <fullName evidence="10">Lactose transport system permease protein LacF</fullName>
    </submittedName>
    <submittedName>
        <fullName evidence="11">Sugar ABC transporter permease</fullName>
    </submittedName>
</protein>
<feature type="transmembrane region" description="Helical" evidence="7">
    <location>
        <begin position="29"/>
        <end position="52"/>
    </location>
</feature>
<evidence type="ECO:0000256" key="3">
    <source>
        <dbReference type="ARBA" id="ARBA00022475"/>
    </source>
</evidence>